<dbReference type="InterPro" id="IPR008622">
    <property type="entry name" value="FliT"/>
</dbReference>
<evidence type="ECO:0000256" key="2">
    <source>
        <dbReference type="ARBA" id="ARBA00022490"/>
    </source>
</evidence>
<dbReference type="AlphaFoldDB" id="A0A316HXT5"/>
<sequence>MSAAGHAALEQALALSDSMLAAAREDRWDAVVELDGRRQPLLHAGHPRDPRSGSLLRQLLERNTELLALAGRAREAAAAALGRHSHAHRALRAYVGLAG</sequence>
<dbReference type="Gene3D" id="1.20.58.380">
    <property type="entry name" value="Flagellar protein flit"/>
    <property type="match status" value="1"/>
</dbReference>
<accession>A0A316HXT5</accession>
<evidence type="ECO:0000256" key="1">
    <source>
        <dbReference type="ARBA" id="ARBA00004514"/>
    </source>
</evidence>
<dbReference type="RefSeq" id="WP_109724566.1">
    <property type="nucleotide sequence ID" value="NZ_MSZV01000064.1"/>
</dbReference>
<protein>
    <recommendedName>
        <fullName evidence="5">Flagellar protein FliT</fullName>
    </recommendedName>
</protein>
<dbReference type="EMBL" id="QGHC01000014">
    <property type="protein sequence ID" value="PWK83084.1"/>
    <property type="molecule type" value="Genomic_DNA"/>
</dbReference>
<evidence type="ECO:0000313" key="6">
    <source>
        <dbReference type="EMBL" id="PWK83084.1"/>
    </source>
</evidence>
<evidence type="ECO:0000313" key="7">
    <source>
        <dbReference type="Proteomes" id="UP000245812"/>
    </source>
</evidence>
<keyword evidence="7" id="KW-1185">Reference proteome</keyword>
<evidence type="ECO:0000256" key="3">
    <source>
        <dbReference type="ARBA" id="ARBA00022795"/>
    </source>
</evidence>
<keyword evidence="4" id="KW-0143">Chaperone</keyword>
<proteinExistence type="predicted"/>
<evidence type="ECO:0000256" key="5">
    <source>
        <dbReference type="ARBA" id="ARBA00093797"/>
    </source>
</evidence>
<dbReference type="Proteomes" id="UP000245812">
    <property type="component" value="Unassembled WGS sequence"/>
</dbReference>
<name>A0A316HXT5_9GAMM</name>
<keyword evidence="2" id="KW-0963">Cytoplasm</keyword>
<reference evidence="6 7" key="1">
    <citation type="submission" date="2018-05" db="EMBL/GenBank/DDBJ databases">
        <title>Genomic Encyclopedia of Type Strains, Phase IV (KMG-IV): sequencing the most valuable type-strain genomes for metagenomic binning, comparative biology and taxonomic classification.</title>
        <authorList>
            <person name="Goeker M."/>
        </authorList>
    </citation>
    <scope>NUCLEOTIDE SEQUENCE [LARGE SCALE GENOMIC DNA]</scope>
    <source>
        <strain evidence="6 7">DSM 14263</strain>
    </source>
</reference>
<dbReference type="GO" id="GO:0044781">
    <property type="term" value="P:bacterial-type flagellum organization"/>
    <property type="evidence" value="ECO:0007669"/>
    <property type="project" value="UniProtKB-KW"/>
</dbReference>
<organism evidence="6 7">
    <name type="scientific">Fulvimonas soli</name>
    <dbReference type="NCBI Taxonomy" id="155197"/>
    <lineage>
        <taxon>Bacteria</taxon>
        <taxon>Pseudomonadati</taxon>
        <taxon>Pseudomonadota</taxon>
        <taxon>Gammaproteobacteria</taxon>
        <taxon>Lysobacterales</taxon>
        <taxon>Rhodanobacteraceae</taxon>
        <taxon>Fulvimonas</taxon>
    </lineage>
</organism>
<dbReference type="Pfam" id="PF05400">
    <property type="entry name" value="FliT"/>
    <property type="match status" value="1"/>
</dbReference>
<gene>
    <name evidence="6" type="ORF">C7456_11432</name>
</gene>
<comment type="subcellular location">
    <subcellularLocation>
        <location evidence="1">Cytoplasm</location>
        <location evidence="1">Cytosol</location>
    </subcellularLocation>
</comment>
<keyword evidence="3" id="KW-1005">Bacterial flagellum biogenesis</keyword>
<comment type="caution">
    <text evidence="6">The sequence shown here is derived from an EMBL/GenBank/DDBJ whole genome shotgun (WGS) entry which is preliminary data.</text>
</comment>
<evidence type="ECO:0000256" key="4">
    <source>
        <dbReference type="ARBA" id="ARBA00023186"/>
    </source>
</evidence>